<gene>
    <name evidence="7" type="ordered locus">Acry_0748</name>
</gene>
<keyword evidence="8" id="KW-1185">Reference proteome</keyword>
<reference evidence="7 8" key="1">
    <citation type="submission" date="2007-05" db="EMBL/GenBank/DDBJ databases">
        <title>Complete sequence of chromosome of Acidiphilium cryptum JF-5.</title>
        <authorList>
            <consortium name="US DOE Joint Genome Institute"/>
            <person name="Copeland A."/>
            <person name="Lucas S."/>
            <person name="Lapidus A."/>
            <person name="Barry K."/>
            <person name="Detter J.C."/>
            <person name="Glavina del Rio T."/>
            <person name="Hammon N."/>
            <person name="Israni S."/>
            <person name="Dalin E."/>
            <person name="Tice H."/>
            <person name="Pitluck S."/>
            <person name="Sims D."/>
            <person name="Brettin T."/>
            <person name="Bruce D."/>
            <person name="Han C."/>
            <person name="Schmutz J."/>
            <person name="Larimer F."/>
            <person name="Land M."/>
            <person name="Hauser L."/>
            <person name="Kyrpides N."/>
            <person name="Kim E."/>
            <person name="Magnuson T."/>
            <person name="Richardson P."/>
        </authorList>
    </citation>
    <scope>NUCLEOTIDE SEQUENCE [LARGE SCALE GENOMIC DNA]</scope>
    <source>
        <strain evidence="7 8">JF-5</strain>
    </source>
</reference>
<dbReference type="InterPro" id="IPR037682">
    <property type="entry name" value="TonB_C"/>
</dbReference>
<dbReference type="AlphaFoldDB" id="A5FWI6"/>
<sequence length="129" mass="13805">MDRRFRPFARLAAAGGLALLLAAGAFAAPAQHPIDARTRAALDREAHALLRQKGVTHVGFYGFTIDPAGHVTSAWVVRSAGNPRLDEAALAMIRKAILKRRPAGAPARMQFVIPIEFRRHGAPVAPSAP</sequence>
<dbReference type="PROSITE" id="PS52015">
    <property type="entry name" value="TONB_CTD"/>
    <property type="match status" value="1"/>
</dbReference>
<proteinExistence type="predicted"/>
<accession>A5FWI6</accession>
<evidence type="ECO:0000256" key="4">
    <source>
        <dbReference type="ARBA" id="ARBA00023136"/>
    </source>
</evidence>
<keyword evidence="5" id="KW-0732">Signal</keyword>
<comment type="subcellular location">
    <subcellularLocation>
        <location evidence="1">Membrane</location>
        <topology evidence="1">Single-pass membrane protein</topology>
    </subcellularLocation>
</comment>
<dbReference type="HOGENOM" id="CLU_1944029_0_0_5"/>
<evidence type="ECO:0000256" key="3">
    <source>
        <dbReference type="ARBA" id="ARBA00022989"/>
    </source>
</evidence>
<evidence type="ECO:0000256" key="2">
    <source>
        <dbReference type="ARBA" id="ARBA00022692"/>
    </source>
</evidence>
<dbReference type="KEGG" id="acr:Acry_0748"/>
<keyword evidence="2" id="KW-0812">Transmembrane</keyword>
<feature type="domain" description="TonB C-terminal" evidence="6">
    <location>
        <begin position="31"/>
        <end position="126"/>
    </location>
</feature>
<dbReference type="GO" id="GO:0016020">
    <property type="term" value="C:membrane"/>
    <property type="evidence" value="ECO:0007669"/>
    <property type="project" value="UniProtKB-SubCell"/>
</dbReference>
<dbReference type="NCBIfam" id="TIGR01352">
    <property type="entry name" value="tonB_Cterm"/>
    <property type="match status" value="1"/>
</dbReference>
<dbReference type="Pfam" id="PF03544">
    <property type="entry name" value="TonB_C"/>
    <property type="match status" value="1"/>
</dbReference>
<keyword evidence="3" id="KW-1133">Transmembrane helix</keyword>
<dbReference type="InterPro" id="IPR006260">
    <property type="entry name" value="TonB/TolA_C"/>
</dbReference>
<dbReference type="GO" id="GO:0055085">
    <property type="term" value="P:transmembrane transport"/>
    <property type="evidence" value="ECO:0007669"/>
    <property type="project" value="InterPro"/>
</dbReference>
<evidence type="ECO:0000259" key="6">
    <source>
        <dbReference type="PROSITE" id="PS52015"/>
    </source>
</evidence>
<feature type="chain" id="PRO_5002681810" evidence="5">
    <location>
        <begin position="28"/>
        <end position="129"/>
    </location>
</feature>
<protein>
    <submittedName>
        <fullName evidence="7">TonB family protein</fullName>
    </submittedName>
</protein>
<keyword evidence="4" id="KW-0472">Membrane</keyword>
<name>A5FWI6_ACICJ</name>
<evidence type="ECO:0000256" key="5">
    <source>
        <dbReference type="SAM" id="SignalP"/>
    </source>
</evidence>
<dbReference type="SUPFAM" id="SSF74653">
    <property type="entry name" value="TolA/TonB C-terminal domain"/>
    <property type="match status" value="1"/>
</dbReference>
<dbReference type="RefSeq" id="WP_007423030.1">
    <property type="nucleotide sequence ID" value="NC_009484.1"/>
</dbReference>
<evidence type="ECO:0000313" key="7">
    <source>
        <dbReference type="EMBL" id="ABQ29968.1"/>
    </source>
</evidence>
<dbReference type="eggNOG" id="COG0810">
    <property type="taxonomic scope" value="Bacteria"/>
</dbReference>
<dbReference type="STRING" id="349163.Acry_0748"/>
<dbReference type="Proteomes" id="UP000000245">
    <property type="component" value="Chromosome"/>
</dbReference>
<evidence type="ECO:0000256" key="1">
    <source>
        <dbReference type="ARBA" id="ARBA00004167"/>
    </source>
</evidence>
<evidence type="ECO:0000313" key="8">
    <source>
        <dbReference type="Proteomes" id="UP000000245"/>
    </source>
</evidence>
<dbReference type="EMBL" id="CP000697">
    <property type="protein sequence ID" value="ABQ29968.1"/>
    <property type="molecule type" value="Genomic_DNA"/>
</dbReference>
<organism evidence="7 8">
    <name type="scientific">Acidiphilium cryptum (strain JF-5)</name>
    <dbReference type="NCBI Taxonomy" id="349163"/>
    <lineage>
        <taxon>Bacteria</taxon>
        <taxon>Pseudomonadati</taxon>
        <taxon>Pseudomonadota</taxon>
        <taxon>Alphaproteobacteria</taxon>
        <taxon>Acetobacterales</taxon>
        <taxon>Acidocellaceae</taxon>
        <taxon>Acidiphilium</taxon>
    </lineage>
</organism>
<feature type="signal peptide" evidence="5">
    <location>
        <begin position="1"/>
        <end position="27"/>
    </location>
</feature>
<dbReference type="Gene3D" id="3.30.1150.10">
    <property type="match status" value="1"/>
</dbReference>